<feature type="transmembrane region" description="Helical" evidence="7">
    <location>
        <begin position="445"/>
        <end position="466"/>
    </location>
</feature>
<feature type="transmembrane region" description="Helical" evidence="7">
    <location>
        <begin position="372"/>
        <end position="392"/>
    </location>
</feature>
<keyword evidence="10" id="KW-1185">Reference proteome</keyword>
<sequence length="596" mass="63086">MIGIPPAFIFIIGALLVPLVTGRARPPYLAAVGLIGLAATLLISPQTSWVVGLLPEFDLVLLHADGLSLLAGGVFAFAGLLALIYAGRLPSTAHHTAALLYMGGALGVVFAGDFFTVFFFWEIMAIASLVLIWFGGYPRSADAGFRYILLHIFGGSCLLGGIAIQYAATGSIAVGPVDAGAGYMLMLIGIGVNAAFIPLHTWVPDAYPEATIYGSVFLSIFTTKAAIYLLARTFPGLEALAYMGALMVVYGAVFALFQNDIRRILSYSIVSQVGYMVAGIGIGTAIGLSAGAAHLVNDILFKALLFMGMGAVILSTGKSNLTELGGLARKMPITAAFCIIGAAAAAGIPGLNGFVSKGMVTEAAHAAHLDPLSLVLAGSSLITLVYMARLIYYTFFARNDAISAEEAPFPMLAAMGGTAAACIIIGVFPGLLLAVLPFAEHYDPFSLGHLLESGAVILGAAVLFVLGRRALAPRTWVLSDVDILYRRAGTGFVWFCQTPLPGFADAIGTVQQAIIDRLAWFTQNPVDATKLIGGWIVLPVAKVFLPEESVRDFEEDLMKTQEKYPGDPARLRSTGYGIFLASLFFLFYFVIFYLTV</sequence>
<evidence type="ECO:0000259" key="8">
    <source>
        <dbReference type="Pfam" id="PF00361"/>
    </source>
</evidence>
<feature type="transmembrane region" description="Helical" evidence="7">
    <location>
        <begin position="28"/>
        <end position="47"/>
    </location>
</feature>
<feature type="transmembrane region" description="Helical" evidence="7">
    <location>
        <begin position="412"/>
        <end position="439"/>
    </location>
</feature>
<feature type="domain" description="NADH:quinone oxidoreductase/Mrp antiporter transmembrane" evidence="8">
    <location>
        <begin position="111"/>
        <end position="383"/>
    </location>
</feature>
<evidence type="ECO:0000256" key="5">
    <source>
        <dbReference type="ARBA" id="ARBA00023002"/>
    </source>
</evidence>
<dbReference type="Proteomes" id="UP001168338">
    <property type="component" value="Unassembled WGS sequence"/>
</dbReference>
<feature type="transmembrane region" description="Helical" evidence="7">
    <location>
        <begin position="148"/>
        <end position="168"/>
    </location>
</feature>
<keyword evidence="2" id="KW-1003">Cell membrane</keyword>
<feature type="transmembrane region" description="Helical" evidence="7">
    <location>
        <begin position="576"/>
        <end position="595"/>
    </location>
</feature>
<evidence type="ECO:0000256" key="6">
    <source>
        <dbReference type="ARBA" id="ARBA00023136"/>
    </source>
</evidence>
<dbReference type="Pfam" id="PF00361">
    <property type="entry name" value="Proton_antipo_M"/>
    <property type="match status" value="1"/>
</dbReference>
<gene>
    <name evidence="9" type="ORF">FGU65_04195</name>
</gene>
<evidence type="ECO:0000256" key="2">
    <source>
        <dbReference type="ARBA" id="ARBA00022475"/>
    </source>
</evidence>
<dbReference type="RefSeq" id="WP_301663185.1">
    <property type="nucleotide sequence ID" value="NZ_VCYH01000002.1"/>
</dbReference>
<dbReference type="InterPro" id="IPR001750">
    <property type="entry name" value="ND/Mrp_TM"/>
</dbReference>
<evidence type="ECO:0000313" key="10">
    <source>
        <dbReference type="Proteomes" id="UP001168338"/>
    </source>
</evidence>
<name>A0ABT8M837_9EURY</name>
<keyword evidence="4 7" id="KW-1133">Transmembrane helix</keyword>
<reference evidence="9" key="1">
    <citation type="submission" date="2019-05" db="EMBL/GenBank/DDBJ databases">
        <title>Methanoculleus sp. FWC-SCC1, a methanogenic archaeon isolated from deep marine cold seep.</title>
        <authorList>
            <person name="Chen Y.-W."/>
            <person name="Chen S.-C."/>
            <person name="Teng N.-H."/>
            <person name="Lai M.-C."/>
        </authorList>
    </citation>
    <scope>NUCLEOTIDE SEQUENCE</scope>
    <source>
        <strain evidence="9">FWC-SCC1</strain>
    </source>
</reference>
<protein>
    <submittedName>
        <fullName evidence="9">Na(+)/H(+) antiporter subunit D</fullName>
    </submittedName>
</protein>
<dbReference type="InterPro" id="IPR052175">
    <property type="entry name" value="ComplexI-like_HydComp"/>
</dbReference>
<comment type="subcellular location">
    <subcellularLocation>
        <location evidence="1">Cell membrane</location>
        <topology evidence="1">Multi-pass membrane protein</topology>
    </subcellularLocation>
</comment>
<comment type="caution">
    <text evidence="9">The sequence shown here is derived from an EMBL/GenBank/DDBJ whole genome shotgun (WGS) entry which is preliminary data.</text>
</comment>
<dbReference type="EMBL" id="VCYH01000002">
    <property type="protein sequence ID" value="MDN7024098.1"/>
    <property type="molecule type" value="Genomic_DNA"/>
</dbReference>
<evidence type="ECO:0000256" key="3">
    <source>
        <dbReference type="ARBA" id="ARBA00022692"/>
    </source>
</evidence>
<feature type="transmembrane region" description="Helical" evidence="7">
    <location>
        <begin position="180"/>
        <end position="199"/>
    </location>
</feature>
<dbReference type="PANTHER" id="PTHR42682:SF4">
    <property type="entry name" value="NADH-UBIQUINONE_PLASTOQUINONE"/>
    <property type="match status" value="1"/>
</dbReference>
<feature type="transmembrane region" description="Helical" evidence="7">
    <location>
        <begin position="299"/>
        <end position="321"/>
    </location>
</feature>
<evidence type="ECO:0000256" key="1">
    <source>
        <dbReference type="ARBA" id="ARBA00004651"/>
    </source>
</evidence>
<feature type="transmembrane region" description="Helical" evidence="7">
    <location>
        <begin position="237"/>
        <end position="257"/>
    </location>
</feature>
<feature type="transmembrane region" description="Helical" evidence="7">
    <location>
        <begin position="211"/>
        <end position="231"/>
    </location>
</feature>
<feature type="transmembrane region" description="Helical" evidence="7">
    <location>
        <begin position="93"/>
        <end position="112"/>
    </location>
</feature>
<feature type="transmembrane region" description="Helical" evidence="7">
    <location>
        <begin position="333"/>
        <end position="352"/>
    </location>
</feature>
<dbReference type="PANTHER" id="PTHR42682">
    <property type="entry name" value="HYDROGENASE-4 COMPONENT F"/>
    <property type="match status" value="1"/>
</dbReference>
<feature type="transmembrane region" description="Helical" evidence="7">
    <location>
        <begin position="118"/>
        <end position="136"/>
    </location>
</feature>
<dbReference type="NCBIfam" id="NF009310">
    <property type="entry name" value="PRK12668.1"/>
    <property type="match status" value="1"/>
</dbReference>
<evidence type="ECO:0000256" key="4">
    <source>
        <dbReference type="ARBA" id="ARBA00022989"/>
    </source>
</evidence>
<organism evidence="9 10">
    <name type="scientific">Methanoculleus frigidifontis</name>
    <dbReference type="NCBI Taxonomy" id="2584085"/>
    <lineage>
        <taxon>Archaea</taxon>
        <taxon>Methanobacteriati</taxon>
        <taxon>Methanobacteriota</taxon>
        <taxon>Stenosarchaea group</taxon>
        <taxon>Methanomicrobia</taxon>
        <taxon>Methanomicrobiales</taxon>
        <taxon>Methanomicrobiaceae</taxon>
        <taxon>Methanoculleus</taxon>
    </lineage>
</organism>
<keyword evidence="6 7" id="KW-0472">Membrane</keyword>
<evidence type="ECO:0000256" key="7">
    <source>
        <dbReference type="SAM" id="Phobius"/>
    </source>
</evidence>
<keyword evidence="3 7" id="KW-0812">Transmembrane</keyword>
<feature type="transmembrane region" description="Helical" evidence="7">
    <location>
        <begin position="269"/>
        <end position="293"/>
    </location>
</feature>
<accession>A0ABT8M837</accession>
<feature type="transmembrane region" description="Helical" evidence="7">
    <location>
        <begin position="6"/>
        <end position="21"/>
    </location>
</feature>
<evidence type="ECO:0000313" key="9">
    <source>
        <dbReference type="EMBL" id="MDN7024098.1"/>
    </source>
</evidence>
<proteinExistence type="predicted"/>
<dbReference type="PRINTS" id="PR01434">
    <property type="entry name" value="NADHDHGNASE5"/>
</dbReference>
<keyword evidence="5" id="KW-0560">Oxidoreductase</keyword>
<feature type="transmembrane region" description="Helical" evidence="7">
    <location>
        <begin position="67"/>
        <end position="86"/>
    </location>
</feature>